<dbReference type="InterPro" id="IPR050832">
    <property type="entry name" value="Bact_Acetyltransf"/>
</dbReference>
<dbReference type="Proteomes" id="UP000502706">
    <property type="component" value="Chromosome"/>
</dbReference>
<protein>
    <submittedName>
        <fullName evidence="4">GNAT family N-acetyltransferase</fullName>
    </submittedName>
</protein>
<dbReference type="EMBL" id="CP045121">
    <property type="protein sequence ID" value="QIN80042.1"/>
    <property type="molecule type" value="Genomic_DNA"/>
</dbReference>
<evidence type="ECO:0000256" key="2">
    <source>
        <dbReference type="ARBA" id="ARBA00023315"/>
    </source>
</evidence>
<evidence type="ECO:0000256" key="1">
    <source>
        <dbReference type="ARBA" id="ARBA00022679"/>
    </source>
</evidence>
<evidence type="ECO:0000313" key="5">
    <source>
        <dbReference type="Proteomes" id="UP000502706"/>
    </source>
</evidence>
<gene>
    <name evidence="4" type="ORF">GBA65_17615</name>
</gene>
<evidence type="ECO:0000259" key="3">
    <source>
        <dbReference type="PROSITE" id="PS51186"/>
    </source>
</evidence>
<dbReference type="KEGG" id="rmar:GBA65_17615"/>
<dbReference type="PANTHER" id="PTHR43877">
    <property type="entry name" value="AMINOALKYLPHOSPHONATE N-ACETYLTRANSFERASE-RELATED-RELATED"/>
    <property type="match status" value="1"/>
</dbReference>
<dbReference type="SUPFAM" id="SSF55729">
    <property type="entry name" value="Acyl-CoA N-acyltransferases (Nat)"/>
    <property type="match status" value="1"/>
</dbReference>
<dbReference type="Pfam" id="PF00583">
    <property type="entry name" value="Acetyltransf_1"/>
    <property type="match status" value="1"/>
</dbReference>
<proteinExistence type="predicted"/>
<dbReference type="CDD" id="cd04301">
    <property type="entry name" value="NAT_SF"/>
    <property type="match status" value="1"/>
</dbReference>
<dbReference type="InterPro" id="IPR016181">
    <property type="entry name" value="Acyl_CoA_acyltransferase"/>
</dbReference>
<reference evidence="4 5" key="1">
    <citation type="submission" date="2019-10" db="EMBL/GenBank/DDBJ databases">
        <title>Rubrobacter sp nov SCSIO 52915 isolated from a deep-sea sediment in the South China Sea.</title>
        <authorList>
            <person name="Chen R.W."/>
        </authorList>
    </citation>
    <scope>NUCLEOTIDE SEQUENCE [LARGE SCALE GENOMIC DNA]</scope>
    <source>
        <strain evidence="4 5">SCSIO 52915</strain>
    </source>
</reference>
<accession>A0A6G8Q0Q2</accession>
<dbReference type="InterPro" id="IPR000182">
    <property type="entry name" value="GNAT_dom"/>
</dbReference>
<keyword evidence="5" id="KW-1185">Reference proteome</keyword>
<dbReference type="Gene3D" id="3.40.630.30">
    <property type="match status" value="1"/>
</dbReference>
<keyword evidence="1 4" id="KW-0808">Transferase</keyword>
<feature type="domain" description="N-acetyltransferase" evidence="3">
    <location>
        <begin position="8"/>
        <end position="152"/>
    </location>
</feature>
<dbReference type="PROSITE" id="PS51186">
    <property type="entry name" value="GNAT"/>
    <property type="match status" value="1"/>
</dbReference>
<dbReference type="RefSeq" id="WP_166397716.1">
    <property type="nucleotide sequence ID" value="NZ_CP045121.1"/>
</dbReference>
<name>A0A6G8Q0Q2_9ACTN</name>
<evidence type="ECO:0000313" key="4">
    <source>
        <dbReference type="EMBL" id="QIN80042.1"/>
    </source>
</evidence>
<dbReference type="PANTHER" id="PTHR43877:SF2">
    <property type="entry name" value="AMINOALKYLPHOSPHONATE N-ACETYLTRANSFERASE-RELATED"/>
    <property type="match status" value="1"/>
</dbReference>
<dbReference type="GO" id="GO:0016747">
    <property type="term" value="F:acyltransferase activity, transferring groups other than amino-acyl groups"/>
    <property type="evidence" value="ECO:0007669"/>
    <property type="project" value="InterPro"/>
</dbReference>
<sequence>MARKDPGAVITRATVEHVELLTPMFDGYRRFYGQPSDPEGARRFLLERLERDESVVFLAMEGEAPVGFTQLYPSFSSVSAKRVWILNDLFVVPEARQRGIASALLDRAERLAVETRAKGLELKTARDNPAQHLYERKGWRRDEAFHHYSLGV</sequence>
<keyword evidence="2" id="KW-0012">Acyltransferase</keyword>
<dbReference type="AlphaFoldDB" id="A0A6G8Q0Q2"/>
<organism evidence="4 5">
    <name type="scientific">Rubrobacter marinus</name>
    <dbReference type="NCBI Taxonomy" id="2653852"/>
    <lineage>
        <taxon>Bacteria</taxon>
        <taxon>Bacillati</taxon>
        <taxon>Actinomycetota</taxon>
        <taxon>Rubrobacteria</taxon>
        <taxon>Rubrobacterales</taxon>
        <taxon>Rubrobacteraceae</taxon>
        <taxon>Rubrobacter</taxon>
    </lineage>
</organism>